<organism evidence="4 5">
    <name type="scientific">Corynebacterium uropygiale</name>
    <dbReference type="NCBI Taxonomy" id="1775911"/>
    <lineage>
        <taxon>Bacteria</taxon>
        <taxon>Bacillati</taxon>
        <taxon>Actinomycetota</taxon>
        <taxon>Actinomycetes</taxon>
        <taxon>Mycobacteriales</taxon>
        <taxon>Corynebacteriaceae</taxon>
        <taxon>Corynebacterium</taxon>
    </lineage>
</organism>
<feature type="compositionally biased region" description="Basic and acidic residues" evidence="1">
    <location>
        <begin position="436"/>
        <end position="445"/>
    </location>
</feature>
<dbReference type="CDD" id="cd00143">
    <property type="entry name" value="PP2Cc"/>
    <property type="match status" value="1"/>
</dbReference>
<evidence type="ECO:0000259" key="3">
    <source>
        <dbReference type="PROSITE" id="PS51746"/>
    </source>
</evidence>
<evidence type="ECO:0000313" key="5">
    <source>
        <dbReference type="Proteomes" id="UP001139336"/>
    </source>
</evidence>
<dbReference type="SMART" id="SM00331">
    <property type="entry name" value="PP2C_SIG"/>
    <property type="match status" value="1"/>
</dbReference>
<dbReference type="RefSeq" id="WP_236119841.1">
    <property type="nucleotide sequence ID" value="NZ_JAKGSI010000006.1"/>
</dbReference>
<dbReference type="EMBL" id="JAKGSI010000006">
    <property type="protein sequence ID" value="MCF4007607.1"/>
    <property type="molecule type" value="Genomic_DNA"/>
</dbReference>
<dbReference type="SMART" id="SM00332">
    <property type="entry name" value="PP2Cc"/>
    <property type="match status" value="1"/>
</dbReference>
<dbReference type="PROSITE" id="PS51746">
    <property type="entry name" value="PPM_2"/>
    <property type="match status" value="1"/>
</dbReference>
<keyword evidence="2" id="KW-0472">Membrane</keyword>
<keyword evidence="2" id="KW-0812">Transmembrane</keyword>
<dbReference type="SUPFAM" id="SSF81606">
    <property type="entry name" value="PP2C-like"/>
    <property type="match status" value="1"/>
</dbReference>
<dbReference type="AlphaFoldDB" id="A0A9X1QSJ9"/>
<dbReference type="InterPro" id="IPR001932">
    <property type="entry name" value="PPM-type_phosphatase-like_dom"/>
</dbReference>
<dbReference type="InterPro" id="IPR036457">
    <property type="entry name" value="PPM-type-like_dom_sf"/>
</dbReference>
<name>A0A9X1QSJ9_9CORY</name>
<protein>
    <submittedName>
        <fullName evidence="4">Protein phosphatase 2C domain-containing protein</fullName>
    </submittedName>
</protein>
<evidence type="ECO:0000313" key="4">
    <source>
        <dbReference type="EMBL" id="MCF4007607.1"/>
    </source>
</evidence>
<accession>A0A9X1QSJ9</accession>
<feature type="region of interest" description="Disordered" evidence="1">
    <location>
        <begin position="243"/>
        <end position="299"/>
    </location>
</feature>
<evidence type="ECO:0000256" key="2">
    <source>
        <dbReference type="SAM" id="Phobius"/>
    </source>
</evidence>
<feature type="transmembrane region" description="Helical" evidence="2">
    <location>
        <begin position="306"/>
        <end position="325"/>
    </location>
</feature>
<comment type="caution">
    <text evidence="4">The sequence shown here is derived from an EMBL/GenBank/DDBJ whole genome shotgun (WGS) entry which is preliminary data.</text>
</comment>
<feature type="domain" description="PPM-type phosphatase" evidence="3">
    <location>
        <begin position="6"/>
        <end position="235"/>
    </location>
</feature>
<keyword evidence="2" id="KW-1133">Transmembrane helix</keyword>
<reference evidence="4" key="1">
    <citation type="submission" date="2022-01" db="EMBL/GenBank/DDBJ databases">
        <title>Corynebacterium sp. nov isolated from isolated from the feces of the greater white-fronted geese (Anser albifrons) at Poyang Lake, PR China.</title>
        <authorList>
            <person name="Liu Q."/>
        </authorList>
    </citation>
    <scope>NUCLEOTIDE SEQUENCE</scope>
    <source>
        <strain evidence="4">JCM 32435</strain>
    </source>
</reference>
<proteinExistence type="predicted"/>
<feature type="compositionally biased region" description="Acidic residues" evidence="1">
    <location>
        <begin position="286"/>
        <end position="295"/>
    </location>
</feature>
<dbReference type="Gene3D" id="3.60.40.10">
    <property type="entry name" value="PPM-type phosphatase domain"/>
    <property type="match status" value="1"/>
</dbReference>
<gene>
    <name evidence="4" type="ORF">L1O03_10570</name>
</gene>
<keyword evidence="5" id="KW-1185">Reference proteome</keyword>
<dbReference type="Proteomes" id="UP001139336">
    <property type="component" value="Unassembled WGS sequence"/>
</dbReference>
<evidence type="ECO:0000256" key="1">
    <source>
        <dbReference type="SAM" id="MobiDB-lite"/>
    </source>
</evidence>
<sequence>MTLLFDFAAASDRGLVRGNNEDSAYAGPYLLALADGMGGHAAGEVASQIMIRHLQKLDADPGDNDMAALLGSIADDANAEIRAEALEHVEYTGMGTTLCALLFNGQEVALCHVGDSRAYRLRDGQLTQITRDDTYVQSLVDQGQLAPEDVSTHPQRSVILKAYTGEDVEPTLKSYDARPGDRWLLCSDGLSDPVTHSTIETTLQEGTPEAAAQRLIELALRSGGPDNVTVVVADIAEGDASRALESSPHTVGALAGEPEEDHWPDSSAGRAAAISRQPREIPPSAEAEEPTEDAADAAPRRRRVEVWVVTALVVVIALLGAGWAANSYLDRTFYLSTTDREELLIQQGANYTIFGHELHTPYQVACIDAGGDLRLLNPSDAEKDSSCTVFTLKDLPESARGSVSSMPSGSYEEVTESLQRLAGEALPACVTGNKKPRPDAKDGARRTPGVDCRDIEKER</sequence>
<dbReference type="Pfam" id="PF13672">
    <property type="entry name" value="PP2C_2"/>
    <property type="match status" value="1"/>
</dbReference>
<feature type="region of interest" description="Disordered" evidence="1">
    <location>
        <begin position="427"/>
        <end position="459"/>
    </location>
</feature>